<dbReference type="GO" id="GO:0005615">
    <property type="term" value="C:extracellular space"/>
    <property type="evidence" value="ECO:0007669"/>
    <property type="project" value="TreeGrafter"/>
</dbReference>
<dbReference type="InterPro" id="IPR001611">
    <property type="entry name" value="Leu-rich_rpt"/>
</dbReference>
<name>A0A1I8JT56_ANOAR</name>
<dbReference type="EnsemblMetazoa" id="AARA015919-RA">
    <property type="protein sequence ID" value="AARA015919-PA"/>
    <property type="gene ID" value="AARA015919"/>
</dbReference>
<sequence>MHIGRIQFQAPFFVGLLAFISSWAVGFQWYCSDYDGVECTIHYLGELKTDLSKLKNVTNGATFIRFTRVKALTVDQATIVHLPDTVRKLEITDSQPVQIIIIPSYLAITCLFVHITQLRWIHFQPNDAVQELSIRISNLQQIPPTVKNLTNLQHISLQHSHLQHLNLDLLHWCRFLHTVDLSYNEIHTITSTPHAGQQRQLSALILNHNQLSVLNLEVLAPIGWFAYVDFSYNKIELLVGRFSSEHMATVSFAYNRLKTVDFCQWEQLTNLTFISFLSNELTSVPNCINRLTNLTAVSFISNQLTSVTMDAFADMDNLTSLYLSYNNIRSITVHEGRYPKQLQQLFLRGNKHKCDNHLFGQPFCSVDIDFKPSSRTSDWSRNENALKRQLSIIV</sequence>
<protein>
    <recommendedName>
        <fullName evidence="3">Leucine rich immune protein (Coil-less)</fullName>
    </recommendedName>
</protein>
<evidence type="ECO:0000313" key="2">
    <source>
        <dbReference type="Proteomes" id="UP000075840"/>
    </source>
</evidence>
<dbReference type="Proteomes" id="UP000075840">
    <property type="component" value="Unassembled WGS sequence"/>
</dbReference>
<dbReference type="VEuPathDB" id="VectorBase:AARA015919"/>
<reference evidence="1" key="1">
    <citation type="submission" date="2022-08" db="UniProtKB">
        <authorList>
            <consortium name="EnsemblMetazoa"/>
        </authorList>
    </citation>
    <scope>IDENTIFICATION</scope>
    <source>
        <strain evidence="1">Dongola</strain>
    </source>
</reference>
<dbReference type="SUPFAM" id="SSF52058">
    <property type="entry name" value="L domain-like"/>
    <property type="match status" value="1"/>
</dbReference>
<dbReference type="InterPro" id="IPR032675">
    <property type="entry name" value="LRR_dom_sf"/>
</dbReference>
<proteinExistence type="predicted"/>
<evidence type="ECO:0000313" key="1">
    <source>
        <dbReference type="EnsemblMetazoa" id="AARA015919-PA"/>
    </source>
</evidence>
<dbReference type="Pfam" id="PF13855">
    <property type="entry name" value="LRR_8"/>
    <property type="match status" value="1"/>
</dbReference>
<keyword evidence="2" id="KW-1185">Reference proteome</keyword>
<dbReference type="AlphaFoldDB" id="A0A1I8JT56"/>
<evidence type="ECO:0008006" key="3">
    <source>
        <dbReference type="Google" id="ProtNLM"/>
    </source>
</evidence>
<dbReference type="VEuPathDB" id="VectorBase:AARA21_001148"/>
<dbReference type="PANTHER" id="PTHR45712">
    <property type="entry name" value="AGAP008170-PA"/>
    <property type="match status" value="1"/>
</dbReference>
<organism evidence="1 2">
    <name type="scientific">Anopheles arabiensis</name>
    <name type="common">Mosquito</name>
    <dbReference type="NCBI Taxonomy" id="7173"/>
    <lineage>
        <taxon>Eukaryota</taxon>
        <taxon>Metazoa</taxon>
        <taxon>Ecdysozoa</taxon>
        <taxon>Arthropoda</taxon>
        <taxon>Hexapoda</taxon>
        <taxon>Insecta</taxon>
        <taxon>Pterygota</taxon>
        <taxon>Neoptera</taxon>
        <taxon>Endopterygota</taxon>
        <taxon>Diptera</taxon>
        <taxon>Nematocera</taxon>
        <taxon>Culicoidea</taxon>
        <taxon>Culicidae</taxon>
        <taxon>Anophelinae</taxon>
        <taxon>Anopheles</taxon>
    </lineage>
</organism>
<dbReference type="SMART" id="SM00369">
    <property type="entry name" value="LRR_TYP"/>
    <property type="match status" value="5"/>
</dbReference>
<dbReference type="EMBL" id="APCN01005204">
    <property type="status" value="NOT_ANNOTATED_CDS"/>
    <property type="molecule type" value="Genomic_DNA"/>
</dbReference>
<dbReference type="PROSITE" id="PS51450">
    <property type="entry name" value="LRR"/>
    <property type="match status" value="1"/>
</dbReference>
<dbReference type="InterPro" id="IPR050333">
    <property type="entry name" value="SLRP"/>
</dbReference>
<dbReference type="InterPro" id="IPR003591">
    <property type="entry name" value="Leu-rich_rpt_typical-subtyp"/>
</dbReference>
<accession>A0A1I8JT56</accession>
<dbReference type="PANTHER" id="PTHR45712:SF1">
    <property type="entry name" value="NEPHROCAN"/>
    <property type="match status" value="1"/>
</dbReference>
<dbReference type="Gene3D" id="3.80.10.10">
    <property type="entry name" value="Ribonuclease Inhibitor"/>
    <property type="match status" value="2"/>
</dbReference>